<dbReference type="GeneID" id="5845766"/>
<dbReference type="EMBL" id="EU304328">
    <property type="protein sequence ID" value="ABY28040.1"/>
    <property type="molecule type" value="Genomic_DNA"/>
</dbReference>
<dbReference type="Proteomes" id="UP000203890">
    <property type="component" value="Segment"/>
</dbReference>
<accession>A9YWF7</accession>
<proteinExistence type="predicted"/>
<name>A9YWF7_9PHYC</name>
<gene>
    <name evidence="1" type="ORF">OtV5_239</name>
</gene>
<evidence type="ECO:0000313" key="1">
    <source>
        <dbReference type="EMBL" id="ABY28040.1"/>
    </source>
</evidence>
<dbReference type="KEGG" id="vg:5845766"/>
<protein>
    <submittedName>
        <fullName evidence="1">Uncharacterized protein</fullName>
    </submittedName>
</protein>
<reference evidence="1 2" key="1">
    <citation type="journal article" date="2008" name="PLoS ONE">
        <title>Life-cycle and genome of OtV5, a large DNA virus of the pelagic marine unicellular green alga Ostreococcus tauri.</title>
        <authorList>
            <person name="Derelle E."/>
            <person name="Ferraz C."/>
            <person name="Escande M.L."/>
            <person name="Eychenie S."/>
            <person name="Cooke R."/>
            <person name="Piganeau G."/>
            <person name="Desdevises Y."/>
            <person name="Bellec L."/>
            <person name="Moreau H."/>
            <person name="Grimsley N."/>
        </authorList>
    </citation>
    <scope>NUCLEOTIDE SEQUENCE [LARGE SCALE GENOMIC DNA]</scope>
    <source>
        <strain evidence="1 2">OtV5</strain>
    </source>
</reference>
<evidence type="ECO:0000313" key="2">
    <source>
        <dbReference type="Proteomes" id="UP000203890"/>
    </source>
</evidence>
<sequence length="191" mass="23114">MEDLRNVMRVIDENSHKLSEGDYLTLCNLLRKIYNHKQKEEWSTLVDYEQFDLFVPGERDDVLDHFYDHFYNESIANEEAFLRCQLGYLENELNNHKPIKRVTKYVKYNAILEYCRLNNVRLRHYDEEHLRAYLDGHYFDIGDLGTPFEKGVKKMYKSYIALENRYRSIYTAAVNRRIHKIYGWLVNLDEL</sequence>
<organism evidence="1 2">
    <name type="scientific">Ostreococcus tauri virus OtV5</name>
    <dbReference type="NCBI Taxonomy" id="1785753"/>
    <lineage>
        <taxon>Viruses</taxon>
        <taxon>Varidnaviria</taxon>
        <taxon>Bamfordvirae</taxon>
        <taxon>Nucleocytoviricota</taxon>
        <taxon>Megaviricetes</taxon>
        <taxon>Algavirales</taxon>
        <taxon>Phycodnaviridae</taxon>
        <taxon>Prasinovirus</taxon>
        <taxon>Prasinovirus ostreotauri</taxon>
    </lineage>
</organism>
<keyword evidence="2" id="KW-1185">Reference proteome</keyword>
<dbReference type="RefSeq" id="YP_001648336.1">
    <property type="nucleotide sequence ID" value="NC_010191.2"/>
</dbReference>
<dbReference type="OrthoDB" id="8645at10239"/>